<comment type="caution">
    <text evidence="1">The sequence shown here is derived from an EMBL/GenBank/DDBJ whole genome shotgun (WGS) entry which is preliminary data.</text>
</comment>
<name>A0ACC0ZNL1_9ROSI</name>
<reference evidence="2" key="1">
    <citation type="journal article" date="2023" name="G3 (Bethesda)">
        <title>Genome assembly and association tests identify interacting loci associated with vigor, precocity, and sex in interspecific pistachio rootstocks.</title>
        <authorList>
            <person name="Palmer W."/>
            <person name="Jacygrad E."/>
            <person name="Sagayaradj S."/>
            <person name="Cavanaugh K."/>
            <person name="Han R."/>
            <person name="Bertier L."/>
            <person name="Beede B."/>
            <person name="Kafkas S."/>
            <person name="Golino D."/>
            <person name="Preece J."/>
            <person name="Michelmore R."/>
        </authorList>
    </citation>
    <scope>NUCLEOTIDE SEQUENCE [LARGE SCALE GENOMIC DNA]</scope>
</reference>
<organism evidence="1 2">
    <name type="scientific">Pistacia integerrima</name>
    <dbReference type="NCBI Taxonomy" id="434235"/>
    <lineage>
        <taxon>Eukaryota</taxon>
        <taxon>Viridiplantae</taxon>
        <taxon>Streptophyta</taxon>
        <taxon>Embryophyta</taxon>
        <taxon>Tracheophyta</taxon>
        <taxon>Spermatophyta</taxon>
        <taxon>Magnoliopsida</taxon>
        <taxon>eudicotyledons</taxon>
        <taxon>Gunneridae</taxon>
        <taxon>Pentapetalae</taxon>
        <taxon>rosids</taxon>
        <taxon>malvids</taxon>
        <taxon>Sapindales</taxon>
        <taxon>Anacardiaceae</taxon>
        <taxon>Pistacia</taxon>
    </lineage>
</organism>
<evidence type="ECO:0000313" key="1">
    <source>
        <dbReference type="EMBL" id="KAJ0053728.1"/>
    </source>
</evidence>
<dbReference type="Proteomes" id="UP001163603">
    <property type="component" value="Chromosome 1"/>
</dbReference>
<proteinExistence type="predicted"/>
<dbReference type="EMBL" id="CM047736">
    <property type="protein sequence ID" value="KAJ0053728.1"/>
    <property type="molecule type" value="Genomic_DNA"/>
</dbReference>
<keyword evidence="2" id="KW-1185">Reference proteome</keyword>
<accession>A0ACC0ZNL1</accession>
<protein>
    <submittedName>
        <fullName evidence="1">Uncharacterized protein</fullName>
    </submittedName>
</protein>
<evidence type="ECO:0000313" key="2">
    <source>
        <dbReference type="Proteomes" id="UP001163603"/>
    </source>
</evidence>
<gene>
    <name evidence="1" type="ORF">Pint_03214</name>
</gene>
<sequence length="32" mass="3680">MLITVNGLLTSHSMLEMLLYSATTNYFITWSK</sequence>